<dbReference type="AlphaFoldDB" id="A0A2A4MI91"/>
<dbReference type="PROSITE" id="PS50943">
    <property type="entry name" value="HTH_CROC1"/>
    <property type="match status" value="1"/>
</dbReference>
<reference evidence="3" key="1">
    <citation type="submission" date="2017-08" db="EMBL/GenBank/DDBJ databases">
        <title>A dynamic microbial community with high functional redundancy inhabits the cold, oxic subseafloor aquifer.</title>
        <authorList>
            <person name="Tully B.J."/>
            <person name="Wheat C.G."/>
            <person name="Glazer B.T."/>
            <person name="Huber J.A."/>
        </authorList>
    </citation>
    <scope>NUCLEOTIDE SEQUENCE [LARGE SCALE GENOMIC DNA]</scope>
</reference>
<dbReference type="Proteomes" id="UP000218172">
    <property type="component" value="Unassembled WGS sequence"/>
</dbReference>
<dbReference type="InterPro" id="IPR010982">
    <property type="entry name" value="Lambda_DNA-bd_dom_sf"/>
</dbReference>
<dbReference type="Gene3D" id="1.10.260.40">
    <property type="entry name" value="lambda repressor-like DNA-binding domains"/>
    <property type="match status" value="1"/>
</dbReference>
<organism evidence="2 3">
    <name type="scientific">SAR86 cluster bacterium</name>
    <dbReference type="NCBI Taxonomy" id="2030880"/>
    <lineage>
        <taxon>Bacteria</taxon>
        <taxon>Pseudomonadati</taxon>
        <taxon>Pseudomonadota</taxon>
        <taxon>Gammaproteobacteria</taxon>
        <taxon>SAR86 cluster</taxon>
    </lineage>
</organism>
<name>A0A2A4MI91_9GAMM</name>
<dbReference type="SUPFAM" id="SSF47413">
    <property type="entry name" value="lambda repressor-like DNA-binding domains"/>
    <property type="match status" value="1"/>
</dbReference>
<dbReference type="InterPro" id="IPR001387">
    <property type="entry name" value="Cro/C1-type_HTH"/>
</dbReference>
<evidence type="ECO:0000313" key="2">
    <source>
        <dbReference type="EMBL" id="PCH59835.1"/>
    </source>
</evidence>
<dbReference type="GO" id="GO:0003677">
    <property type="term" value="F:DNA binding"/>
    <property type="evidence" value="ECO:0007669"/>
    <property type="project" value="InterPro"/>
</dbReference>
<dbReference type="CDD" id="cd00093">
    <property type="entry name" value="HTH_XRE"/>
    <property type="match status" value="1"/>
</dbReference>
<feature type="domain" description="HTH cro/C1-type" evidence="1">
    <location>
        <begin position="17"/>
        <end position="70"/>
    </location>
</feature>
<accession>A0A2A4MI91</accession>
<dbReference type="Pfam" id="PF01381">
    <property type="entry name" value="HTH_3"/>
    <property type="match status" value="1"/>
</dbReference>
<dbReference type="SMART" id="SM00530">
    <property type="entry name" value="HTH_XRE"/>
    <property type="match status" value="1"/>
</dbReference>
<evidence type="ECO:0000313" key="3">
    <source>
        <dbReference type="Proteomes" id="UP000218172"/>
    </source>
</evidence>
<protein>
    <submittedName>
        <fullName evidence="2">Transcriptional regulator</fullName>
    </submittedName>
</protein>
<evidence type="ECO:0000259" key="1">
    <source>
        <dbReference type="PROSITE" id="PS50943"/>
    </source>
</evidence>
<proteinExistence type="predicted"/>
<comment type="caution">
    <text evidence="2">The sequence shown here is derived from an EMBL/GenBank/DDBJ whole genome shotgun (WGS) entry which is preliminary data.</text>
</comment>
<sequence>MSTILETSLLNLFGKRLKKERERLKLTQQEFAEIGGVKRASQYLYENSGRPPTSDYIARIAEAGVDLSYLFSGNRTASTGGMLKLDPASAEKVLAMVDSYCRDGKGRLFDIEFRIPLTIAVFKALSEQKNNEINWEDLPEMMDRLSA</sequence>
<gene>
    <name evidence="2" type="ORF">COC19_06665</name>
</gene>
<dbReference type="EMBL" id="NVQR01000107">
    <property type="protein sequence ID" value="PCH59835.1"/>
    <property type="molecule type" value="Genomic_DNA"/>
</dbReference>